<dbReference type="InterPro" id="IPR001647">
    <property type="entry name" value="HTH_TetR"/>
</dbReference>
<organism evidence="6 7">
    <name type="scientific">Subtercola boreus</name>
    <dbReference type="NCBI Taxonomy" id="120213"/>
    <lineage>
        <taxon>Bacteria</taxon>
        <taxon>Bacillati</taxon>
        <taxon>Actinomycetota</taxon>
        <taxon>Actinomycetes</taxon>
        <taxon>Micrococcales</taxon>
        <taxon>Microbacteriaceae</taxon>
        <taxon>Subtercola</taxon>
    </lineage>
</organism>
<dbReference type="InterPro" id="IPR025996">
    <property type="entry name" value="MT1864/Rv1816-like_C"/>
</dbReference>
<dbReference type="EMBL" id="NBXA01000085">
    <property type="protein sequence ID" value="RFA06590.1"/>
    <property type="molecule type" value="Genomic_DNA"/>
</dbReference>
<sequence>MSQRPFHHGNLRTVLLDQAELALRTKGVEELSLRELAREIGVSHGAPRSHFIDRKALLDALAERGFLALASAMRAGADSRIEYAESLRAAGQAYVDFAVANAALLDLMFAATMDRPPASLLAAAETLFSTISDVMQAGVEAGVFREAEIERLTLLMSATMQGVSTFVGAGRVLPAGGDQLIDDAIALFLGRPIE</sequence>
<dbReference type="OrthoDB" id="3173376at2"/>
<keyword evidence="2 4" id="KW-0238">DNA-binding</keyword>
<evidence type="ECO:0000256" key="3">
    <source>
        <dbReference type="ARBA" id="ARBA00023163"/>
    </source>
</evidence>
<dbReference type="InterPro" id="IPR050109">
    <property type="entry name" value="HTH-type_TetR-like_transc_reg"/>
</dbReference>
<name>A0A3E0VB56_9MICO</name>
<feature type="DNA-binding region" description="H-T-H motif" evidence="4">
    <location>
        <begin position="32"/>
        <end position="51"/>
    </location>
</feature>
<keyword evidence="1" id="KW-0805">Transcription regulation</keyword>
<dbReference type="Pfam" id="PF13305">
    <property type="entry name" value="TetR_C_33"/>
    <property type="match status" value="1"/>
</dbReference>
<dbReference type="AlphaFoldDB" id="A0A3E0VB56"/>
<proteinExistence type="predicted"/>
<dbReference type="SUPFAM" id="SSF48498">
    <property type="entry name" value="Tetracyclin repressor-like, C-terminal domain"/>
    <property type="match status" value="1"/>
</dbReference>
<dbReference type="PROSITE" id="PS50977">
    <property type="entry name" value="HTH_TETR_2"/>
    <property type="match status" value="1"/>
</dbReference>
<dbReference type="GO" id="GO:0003700">
    <property type="term" value="F:DNA-binding transcription factor activity"/>
    <property type="evidence" value="ECO:0007669"/>
    <property type="project" value="TreeGrafter"/>
</dbReference>
<dbReference type="InterPro" id="IPR009057">
    <property type="entry name" value="Homeodomain-like_sf"/>
</dbReference>
<evidence type="ECO:0000313" key="6">
    <source>
        <dbReference type="EMBL" id="RFA06590.1"/>
    </source>
</evidence>
<dbReference type="Pfam" id="PF00440">
    <property type="entry name" value="TetR_N"/>
    <property type="match status" value="1"/>
</dbReference>
<dbReference type="PANTHER" id="PTHR30055:SF220">
    <property type="entry name" value="TETR-FAMILY REGULATORY PROTEIN"/>
    <property type="match status" value="1"/>
</dbReference>
<evidence type="ECO:0000256" key="1">
    <source>
        <dbReference type="ARBA" id="ARBA00023015"/>
    </source>
</evidence>
<keyword evidence="3" id="KW-0804">Transcription</keyword>
<reference evidence="6 7" key="1">
    <citation type="submission" date="2017-04" db="EMBL/GenBank/DDBJ databases">
        <title>Comparative genome analysis of Subtercola boreus.</title>
        <authorList>
            <person name="Cho Y.-J."/>
            <person name="Cho A."/>
            <person name="Kim O.-S."/>
            <person name="Lee J.-I."/>
        </authorList>
    </citation>
    <scope>NUCLEOTIDE SEQUENCE [LARGE SCALE GENOMIC DNA]</scope>
    <source>
        <strain evidence="6 7">P27444</strain>
    </source>
</reference>
<protein>
    <recommendedName>
        <fullName evidence="5">HTH tetR-type domain-containing protein</fullName>
    </recommendedName>
</protein>
<evidence type="ECO:0000313" key="7">
    <source>
        <dbReference type="Proteomes" id="UP000256709"/>
    </source>
</evidence>
<dbReference type="RefSeq" id="WP_116284913.1">
    <property type="nucleotide sequence ID" value="NZ_NBXA01000085.1"/>
</dbReference>
<evidence type="ECO:0000259" key="5">
    <source>
        <dbReference type="PROSITE" id="PS50977"/>
    </source>
</evidence>
<dbReference type="InterPro" id="IPR036271">
    <property type="entry name" value="Tet_transcr_reg_TetR-rel_C_sf"/>
</dbReference>
<feature type="domain" description="HTH tetR-type" evidence="5">
    <location>
        <begin position="9"/>
        <end position="69"/>
    </location>
</feature>
<dbReference type="Gene3D" id="1.10.357.10">
    <property type="entry name" value="Tetracycline Repressor, domain 2"/>
    <property type="match status" value="1"/>
</dbReference>
<comment type="caution">
    <text evidence="6">The sequence shown here is derived from an EMBL/GenBank/DDBJ whole genome shotgun (WGS) entry which is preliminary data.</text>
</comment>
<gene>
    <name evidence="6" type="ORF">B7R21_19455</name>
</gene>
<evidence type="ECO:0000256" key="4">
    <source>
        <dbReference type="PROSITE-ProRule" id="PRU00335"/>
    </source>
</evidence>
<accession>A0A3E0VB56</accession>
<dbReference type="Proteomes" id="UP000256709">
    <property type="component" value="Unassembled WGS sequence"/>
</dbReference>
<dbReference type="GO" id="GO:0000976">
    <property type="term" value="F:transcription cis-regulatory region binding"/>
    <property type="evidence" value="ECO:0007669"/>
    <property type="project" value="TreeGrafter"/>
</dbReference>
<dbReference type="SUPFAM" id="SSF46689">
    <property type="entry name" value="Homeodomain-like"/>
    <property type="match status" value="1"/>
</dbReference>
<evidence type="ECO:0000256" key="2">
    <source>
        <dbReference type="ARBA" id="ARBA00023125"/>
    </source>
</evidence>
<dbReference type="PANTHER" id="PTHR30055">
    <property type="entry name" value="HTH-TYPE TRANSCRIPTIONAL REGULATOR RUTR"/>
    <property type="match status" value="1"/>
</dbReference>